<dbReference type="InterPro" id="IPR012340">
    <property type="entry name" value="NA-bd_OB-fold"/>
</dbReference>
<dbReference type="EMBL" id="JAAQHG020000003">
    <property type="protein sequence ID" value="KAL1590120.1"/>
    <property type="molecule type" value="Genomic_DNA"/>
</dbReference>
<dbReference type="InterPro" id="IPR024222">
    <property type="entry name" value="Ten1_fungal"/>
</dbReference>
<dbReference type="Proteomes" id="UP000803884">
    <property type="component" value="Unassembled WGS sequence"/>
</dbReference>
<dbReference type="AlphaFoldDB" id="A0AB34L2L4"/>
<accession>A0AB34L2L4</accession>
<protein>
    <recommendedName>
        <fullName evidence="4">CST complex subunit Ten1</fullName>
    </recommendedName>
</protein>
<feature type="signal peptide" evidence="1">
    <location>
        <begin position="1"/>
        <end position="22"/>
    </location>
</feature>
<evidence type="ECO:0000313" key="2">
    <source>
        <dbReference type="EMBL" id="KAL1590120.1"/>
    </source>
</evidence>
<dbReference type="RefSeq" id="XP_069233225.1">
    <property type="nucleotide sequence ID" value="XM_069369848.1"/>
</dbReference>
<keyword evidence="3" id="KW-1185">Reference proteome</keyword>
<organism evidence="2 3">
    <name type="scientific">Cladosporium halotolerans</name>
    <dbReference type="NCBI Taxonomy" id="1052096"/>
    <lineage>
        <taxon>Eukaryota</taxon>
        <taxon>Fungi</taxon>
        <taxon>Dikarya</taxon>
        <taxon>Ascomycota</taxon>
        <taxon>Pezizomycotina</taxon>
        <taxon>Dothideomycetes</taxon>
        <taxon>Dothideomycetidae</taxon>
        <taxon>Cladosporiales</taxon>
        <taxon>Cladosporiaceae</taxon>
        <taxon>Cladosporium</taxon>
    </lineage>
</organism>
<dbReference type="GO" id="GO:0043047">
    <property type="term" value="F:single-stranded telomeric DNA binding"/>
    <property type="evidence" value="ECO:0007669"/>
    <property type="project" value="InterPro"/>
</dbReference>
<name>A0AB34L2L4_9PEZI</name>
<dbReference type="GO" id="GO:1990879">
    <property type="term" value="C:CST complex"/>
    <property type="evidence" value="ECO:0007669"/>
    <property type="project" value="InterPro"/>
</dbReference>
<evidence type="ECO:0000313" key="3">
    <source>
        <dbReference type="Proteomes" id="UP000803884"/>
    </source>
</evidence>
<dbReference type="GeneID" id="96002686"/>
<keyword evidence="1" id="KW-0732">Signal</keyword>
<feature type="chain" id="PRO_5044214934" description="CST complex subunit Ten1" evidence="1">
    <location>
        <begin position="23"/>
        <end position="131"/>
    </location>
</feature>
<sequence length="131" mass="14139">MDSAPAASHLLLLSQLPTVAVGTKVRFLGCVETYNNESAVLVLRDRFPATTASSDVVHVNVDHILSALNIQLTQVGAWINVVGYTRKKSNFPTMHNAPKQMACTVDAITVWSAGAIKLDEYETAVKDLQSA</sequence>
<gene>
    <name evidence="2" type="ORF">WHR41_01242</name>
</gene>
<comment type="caution">
    <text evidence="2">The sequence shown here is derived from an EMBL/GenBank/DDBJ whole genome shotgun (WGS) entry which is preliminary data.</text>
</comment>
<dbReference type="Gene3D" id="2.40.50.140">
    <property type="entry name" value="Nucleic acid-binding proteins"/>
    <property type="match status" value="1"/>
</dbReference>
<evidence type="ECO:0008006" key="4">
    <source>
        <dbReference type="Google" id="ProtNLM"/>
    </source>
</evidence>
<reference evidence="2 3" key="1">
    <citation type="journal article" date="2020" name="Microbiol. Resour. Announc.">
        <title>Draft Genome Sequence of a Cladosporium Species Isolated from the Mesophotic Ascidian Didemnum maculosum.</title>
        <authorList>
            <person name="Gioti A."/>
            <person name="Siaperas R."/>
            <person name="Nikolaivits E."/>
            <person name="Le Goff G."/>
            <person name="Ouazzani J."/>
            <person name="Kotoulas G."/>
            <person name="Topakas E."/>
        </authorList>
    </citation>
    <scope>NUCLEOTIDE SEQUENCE [LARGE SCALE GENOMIC DNA]</scope>
    <source>
        <strain evidence="2 3">TM138-S3</strain>
    </source>
</reference>
<evidence type="ECO:0000256" key="1">
    <source>
        <dbReference type="SAM" id="SignalP"/>
    </source>
</evidence>
<dbReference type="GO" id="GO:0016233">
    <property type="term" value="P:telomere capping"/>
    <property type="evidence" value="ECO:0007669"/>
    <property type="project" value="InterPro"/>
</dbReference>
<proteinExistence type="predicted"/>
<dbReference type="Pfam" id="PF12658">
    <property type="entry name" value="Ten1"/>
    <property type="match status" value="1"/>
</dbReference>